<reference evidence="1" key="1">
    <citation type="submission" date="2021-06" db="EMBL/GenBank/DDBJ databases">
        <authorList>
            <person name="Nardi T."/>
            <person name="Nardi T."/>
        </authorList>
    </citation>
    <scope>NUCLEOTIDE SEQUENCE</scope>
</reference>
<sequence length="103" mass="11430">MKANSCPVGQLESMGIKLKEFEVIVAKIESVLNYESKIEAVNAVMKHDIEAINAVITKHKPQCQNAVTNFNLLQLASISGNGKIFKRVLYYCGKSLLDDKKAF</sequence>
<proteinExistence type="predicted"/>
<evidence type="ECO:0000313" key="2">
    <source>
        <dbReference type="Proteomes" id="UP000837675"/>
    </source>
</evidence>
<keyword evidence="2" id="KW-1185">Reference proteome</keyword>
<gene>
    <name evidence="1" type="ORF">MHYMCMPASI_00107</name>
</gene>
<organism evidence="1 2">
    <name type="scientific">Hyalomma marginatum</name>
    <dbReference type="NCBI Taxonomy" id="34627"/>
    <lineage>
        <taxon>Eukaryota</taxon>
        <taxon>Metazoa</taxon>
        <taxon>Ecdysozoa</taxon>
        <taxon>Arthropoda</taxon>
        <taxon>Chelicerata</taxon>
        <taxon>Arachnida</taxon>
        <taxon>Acari</taxon>
        <taxon>Parasitiformes</taxon>
        <taxon>Ixodida</taxon>
        <taxon>Ixodoidea</taxon>
        <taxon>Ixodidae</taxon>
        <taxon>Hyalomminae</taxon>
        <taxon>Hyalomma</taxon>
    </lineage>
</organism>
<dbReference type="Proteomes" id="UP000837675">
    <property type="component" value="Unassembled WGS sequence"/>
</dbReference>
<evidence type="ECO:0000313" key="1">
    <source>
        <dbReference type="EMBL" id="CAG7589198.1"/>
    </source>
</evidence>
<dbReference type="AlphaFoldDB" id="A0A8S4BV71"/>
<comment type="caution">
    <text evidence="1">The sequence shown here is derived from an EMBL/GenBank/DDBJ whole genome shotgun (WGS) entry which is preliminary data.</text>
</comment>
<dbReference type="EMBL" id="CAJVAF010000029">
    <property type="protein sequence ID" value="CAG7589198.1"/>
    <property type="molecule type" value="Genomic_DNA"/>
</dbReference>
<protein>
    <submittedName>
        <fullName evidence="1">Uncharacterized protein</fullName>
    </submittedName>
</protein>
<accession>A0A8S4BV71</accession>
<name>A0A8S4BV71_9ACAR</name>